<dbReference type="PANTHER" id="PTHR43277:SF4">
    <property type="entry name" value="ARGININE DECARBOXYLASE"/>
    <property type="match status" value="1"/>
</dbReference>
<dbReference type="Pfam" id="PF03711">
    <property type="entry name" value="OKR_DC_1_C"/>
    <property type="match status" value="1"/>
</dbReference>
<dbReference type="SUPFAM" id="SSF55904">
    <property type="entry name" value="Ornithine decarboxylase C-terminal domain"/>
    <property type="match status" value="1"/>
</dbReference>
<dbReference type="CDD" id="cd00615">
    <property type="entry name" value="Orn_deC_like"/>
    <property type="match status" value="1"/>
</dbReference>
<dbReference type="STRING" id="370438.PTH_0061"/>
<sequence length="506" mass="53866">MKNKSLANTAFYGILFLLTFNISEVMLLGPEQERAPLFEALAAHVRKNPAGLHVPGHSRGRGLPEELLSLGSALFGLDLTELPGLDDLHSPRGPIARAQELAAQAYGADRTFFLVNGTTAGIHALICAAGRGKIIVPRNAHRSVLGGLILSDADPVYVVPGIIPGFGVDCGITPREAAGALDEYPGAALLVVRPNYYGVAEDLDGLVLAAHMRDRPLMVDEAHGAHLRFHPGLPEDAMAAGADASVQSTHKLGGSLTQSSMLHLRGGRLDAEKVAASLSLLQTTSPSYILMVSLDLARRQLALMGEGLIERVLELARELRGRLARIRGLEVLTGEHLPGNAARLDPTRLVISVRGLGLTGYQAAGLLAERYGVFVEMADYGNLVAVISAGTARADCNALAHALEDLAARERPGRRLPALPLPAGFRKVMKPREAWFSPAQRVALEDAKGRVCAEMVAVYPPGIPAVCPGEVITPEVHEYLVLLSKMRVPCQGASDPELKTIKVVVE</sequence>
<comment type="similarity">
    <text evidence="2">Belongs to the Orn/Lys/Arg decarboxylase class-I family.</text>
</comment>
<dbReference type="InterPro" id="IPR015421">
    <property type="entry name" value="PyrdxlP-dep_Trfase_major"/>
</dbReference>
<evidence type="ECO:0000256" key="2">
    <source>
        <dbReference type="ARBA" id="ARBA00010671"/>
    </source>
</evidence>
<name>A5D689_PELTS</name>
<dbReference type="InterPro" id="IPR052357">
    <property type="entry name" value="Orn_Lys_Arg_decarboxylase-I"/>
</dbReference>
<accession>A5D689</accession>
<dbReference type="KEGG" id="pth:PTH_0061"/>
<evidence type="ECO:0000256" key="1">
    <source>
        <dbReference type="ARBA" id="ARBA00001933"/>
    </source>
</evidence>
<dbReference type="Pfam" id="PF01276">
    <property type="entry name" value="OKR_DC_1"/>
    <property type="match status" value="1"/>
</dbReference>
<dbReference type="PANTHER" id="PTHR43277">
    <property type="entry name" value="ARGININE DECARBOXYLASE"/>
    <property type="match status" value="1"/>
</dbReference>
<keyword evidence="8" id="KW-1185">Reference proteome</keyword>
<protein>
    <submittedName>
        <fullName evidence="7">Arginine/lysine/ornithine decarboxylases</fullName>
    </submittedName>
</protein>
<dbReference type="InterPro" id="IPR008286">
    <property type="entry name" value="Prn/Lys/Arg_de-COase_C"/>
</dbReference>
<dbReference type="InterPro" id="IPR015424">
    <property type="entry name" value="PyrdxlP-dep_Trfase"/>
</dbReference>
<dbReference type="Gene3D" id="3.90.100.10">
    <property type="entry name" value="Orn/Lys/Arg decarboxylase, C-terminal domain"/>
    <property type="match status" value="1"/>
</dbReference>
<dbReference type="HOGENOM" id="CLU_025925_2_0_9"/>
<dbReference type="EMBL" id="AP009389">
    <property type="protein sequence ID" value="BAF58242.1"/>
    <property type="molecule type" value="Genomic_DNA"/>
</dbReference>
<dbReference type="AlphaFoldDB" id="A5D689"/>
<dbReference type="Gene3D" id="3.40.640.10">
    <property type="entry name" value="Type I PLP-dependent aspartate aminotransferase-like (Major domain)"/>
    <property type="match status" value="1"/>
</dbReference>
<evidence type="ECO:0000256" key="5">
    <source>
        <dbReference type="ARBA" id="ARBA00023239"/>
    </source>
</evidence>
<evidence type="ECO:0000256" key="3">
    <source>
        <dbReference type="ARBA" id="ARBA00022793"/>
    </source>
</evidence>
<keyword evidence="3" id="KW-0210">Decarboxylase</keyword>
<comment type="cofactor">
    <cofactor evidence="1">
        <name>pyridoxal 5'-phosphate</name>
        <dbReference type="ChEBI" id="CHEBI:597326"/>
    </cofactor>
</comment>
<dbReference type="SUPFAM" id="SSF53383">
    <property type="entry name" value="PLP-dependent transferases"/>
    <property type="match status" value="1"/>
</dbReference>
<dbReference type="InterPro" id="IPR000310">
    <property type="entry name" value="Orn/Lys/Arg_deCO2ase_major_dom"/>
</dbReference>
<dbReference type="InterPro" id="IPR036633">
    <property type="entry name" value="Prn/Lys/Arg_de-COase_C_sf"/>
</dbReference>
<dbReference type="PROSITE" id="PS00703">
    <property type="entry name" value="OKR_DC_1"/>
    <property type="match status" value="1"/>
</dbReference>
<dbReference type="Proteomes" id="UP000006556">
    <property type="component" value="Chromosome"/>
</dbReference>
<evidence type="ECO:0000313" key="7">
    <source>
        <dbReference type="EMBL" id="BAF58242.1"/>
    </source>
</evidence>
<gene>
    <name evidence="7" type="primary">LdcC</name>
    <name evidence="7" type="ordered locus">PTH_0061</name>
</gene>
<keyword evidence="5" id="KW-0456">Lyase</keyword>
<organism evidence="7 8">
    <name type="scientific">Pelotomaculum thermopropionicum (strain DSM 13744 / JCM 10971 / SI)</name>
    <dbReference type="NCBI Taxonomy" id="370438"/>
    <lineage>
        <taxon>Bacteria</taxon>
        <taxon>Bacillati</taxon>
        <taxon>Bacillota</taxon>
        <taxon>Clostridia</taxon>
        <taxon>Eubacteriales</taxon>
        <taxon>Desulfotomaculaceae</taxon>
        <taxon>Pelotomaculum</taxon>
    </lineage>
</organism>
<evidence type="ECO:0000313" key="8">
    <source>
        <dbReference type="Proteomes" id="UP000006556"/>
    </source>
</evidence>
<proteinExistence type="inferred from homology"/>
<keyword evidence="4" id="KW-0663">Pyridoxal phosphate</keyword>
<dbReference type="GO" id="GO:0016831">
    <property type="term" value="F:carboxy-lyase activity"/>
    <property type="evidence" value="ECO:0007669"/>
    <property type="project" value="UniProtKB-KW"/>
</dbReference>
<evidence type="ECO:0000256" key="4">
    <source>
        <dbReference type="ARBA" id="ARBA00022898"/>
    </source>
</evidence>
<dbReference type="eggNOG" id="COG1982">
    <property type="taxonomic scope" value="Bacteria"/>
</dbReference>
<feature type="domain" description="Orn/Lys/Arg decarboxylases family 1 pyridoxal-P attachment site" evidence="6">
    <location>
        <begin position="246"/>
        <end position="260"/>
    </location>
</feature>
<evidence type="ECO:0000259" key="6">
    <source>
        <dbReference type="PROSITE" id="PS00703"/>
    </source>
</evidence>
<reference evidence="8" key="1">
    <citation type="journal article" date="2008" name="Genome Res.">
        <title>The genome of Pelotomaculum thermopropionicum reveals niche-associated evolution in anaerobic microbiota.</title>
        <authorList>
            <person name="Kosaka T."/>
            <person name="Kato S."/>
            <person name="Shimoyama T."/>
            <person name="Ishii S."/>
            <person name="Abe T."/>
            <person name="Watanabe K."/>
        </authorList>
    </citation>
    <scope>NUCLEOTIDE SEQUENCE [LARGE SCALE GENOMIC DNA]</scope>
    <source>
        <strain evidence="8">DSM 13744 / JCM 10971 / SI</strain>
    </source>
</reference>